<accession>A0A2G2WR97</accession>
<proteinExistence type="predicted"/>
<reference evidence="3" key="2">
    <citation type="journal article" date="2017" name="J. Anim. Genet.">
        <title>Multiple reference genome sequences of hot pepper reveal the massive evolution of plant disease resistance genes by retroduplication.</title>
        <authorList>
            <person name="Kim S."/>
            <person name="Park J."/>
            <person name="Yeom S.-I."/>
            <person name="Kim Y.-M."/>
            <person name="Seo E."/>
            <person name="Kim K.-T."/>
            <person name="Kim M.-S."/>
            <person name="Lee J.M."/>
            <person name="Cheong K."/>
            <person name="Shin H.-S."/>
            <person name="Kim S.-B."/>
            <person name="Han K."/>
            <person name="Lee J."/>
            <person name="Park M."/>
            <person name="Lee H.-A."/>
            <person name="Lee H.-Y."/>
            <person name="Lee Y."/>
            <person name="Oh S."/>
            <person name="Lee J.H."/>
            <person name="Choi E."/>
            <person name="Choi E."/>
            <person name="Lee S.E."/>
            <person name="Jeon J."/>
            <person name="Kim H."/>
            <person name="Choi G."/>
            <person name="Song H."/>
            <person name="Lee J."/>
            <person name="Lee S.-C."/>
            <person name="Kwon J.-K."/>
            <person name="Lee H.-Y."/>
            <person name="Koo N."/>
            <person name="Hong Y."/>
            <person name="Kim R.W."/>
            <person name="Kang W.-H."/>
            <person name="Huh J.H."/>
            <person name="Kang B.-C."/>
            <person name="Yang T.-J."/>
            <person name="Lee Y.-H."/>
            <person name="Bennetzen J.L."/>
            <person name="Choi D."/>
        </authorList>
    </citation>
    <scope>NUCLEOTIDE SEQUENCE [LARGE SCALE GENOMIC DNA]</scope>
    <source>
        <strain evidence="3">cv. PBC81</strain>
    </source>
</reference>
<dbReference type="EMBL" id="MLFT02000005">
    <property type="protein sequence ID" value="PHT47732.1"/>
    <property type="molecule type" value="Genomic_DNA"/>
</dbReference>
<dbReference type="PANTHER" id="PTHR48302">
    <property type="entry name" value="ULP1 PROTEASE FAMILY, C-TERMINAL CATALYTIC DOMAIN CONTAINING PROTEIN"/>
    <property type="match status" value="1"/>
</dbReference>
<keyword evidence="3" id="KW-1185">Reference proteome</keyword>
<feature type="region of interest" description="Disordered" evidence="1">
    <location>
        <begin position="74"/>
        <end position="158"/>
    </location>
</feature>
<sequence length="203" mass="22909">MVNWKVVKTKPRYEDLMDDMFSKLVYRNITPSPQELNHLDLPNPLMFGSTDDDANIAQAVDEFDDFSTPPSADLFKKMKLDGGQSSHPPAKKQKIVEESKKVSSRVAKSKKRSDKLSKDKNLAGPSIDRVSLDKNKDVPNVKMRDADKASAASEEKISLSKSDLDEIKSYVSTYMEPDYSWIYRRNIAKIMGEAENEDADGEL</sequence>
<name>A0A2G2WR97_CAPBA</name>
<comment type="caution">
    <text evidence="2">The sequence shown here is derived from an EMBL/GenBank/DDBJ whole genome shotgun (WGS) entry which is preliminary data.</text>
</comment>
<evidence type="ECO:0000313" key="2">
    <source>
        <dbReference type="EMBL" id="PHT47732.1"/>
    </source>
</evidence>
<protein>
    <submittedName>
        <fullName evidence="2">Uncharacterized protein</fullName>
    </submittedName>
</protein>
<evidence type="ECO:0000256" key="1">
    <source>
        <dbReference type="SAM" id="MobiDB-lite"/>
    </source>
</evidence>
<reference evidence="2 3" key="1">
    <citation type="journal article" date="2017" name="Genome Biol.">
        <title>New reference genome sequences of hot pepper reveal the massive evolution of plant disease-resistance genes by retroduplication.</title>
        <authorList>
            <person name="Kim S."/>
            <person name="Park J."/>
            <person name="Yeom S.I."/>
            <person name="Kim Y.M."/>
            <person name="Seo E."/>
            <person name="Kim K.T."/>
            <person name="Kim M.S."/>
            <person name="Lee J.M."/>
            <person name="Cheong K."/>
            <person name="Shin H.S."/>
            <person name="Kim S.B."/>
            <person name="Han K."/>
            <person name="Lee J."/>
            <person name="Park M."/>
            <person name="Lee H.A."/>
            <person name="Lee H.Y."/>
            <person name="Lee Y."/>
            <person name="Oh S."/>
            <person name="Lee J.H."/>
            <person name="Choi E."/>
            <person name="Choi E."/>
            <person name="Lee S.E."/>
            <person name="Jeon J."/>
            <person name="Kim H."/>
            <person name="Choi G."/>
            <person name="Song H."/>
            <person name="Lee J."/>
            <person name="Lee S.C."/>
            <person name="Kwon J.K."/>
            <person name="Lee H.Y."/>
            <person name="Koo N."/>
            <person name="Hong Y."/>
            <person name="Kim R.W."/>
            <person name="Kang W.H."/>
            <person name="Huh J.H."/>
            <person name="Kang B.C."/>
            <person name="Yang T.J."/>
            <person name="Lee Y.H."/>
            <person name="Bennetzen J.L."/>
            <person name="Choi D."/>
        </authorList>
    </citation>
    <scope>NUCLEOTIDE SEQUENCE [LARGE SCALE GENOMIC DNA]</scope>
    <source>
        <strain evidence="3">cv. PBC81</strain>
    </source>
</reference>
<dbReference type="PANTHER" id="PTHR48302:SF2">
    <property type="entry name" value="DUF1985 DOMAIN-CONTAINING PROTEIN"/>
    <property type="match status" value="1"/>
</dbReference>
<dbReference type="AlphaFoldDB" id="A0A2G2WR97"/>
<feature type="compositionally biased region" description="Basic and acidic residues" evidence="1">
    <location>
        <begin position="130"/>
        <end position="158"/>
    </location>
</feature>
<dbReference type="Proteomes" id="UP000224567">
    <property type="component" value="Unassembled WGS sequence"/>
</dbReference>
<organism evidence="2 3">
    <name type="scientific">Capsicum baccatum</name>
    <name type="common">Peruvian pepper</name>
    <dbReference type="NCBI Taxonomy" id="33114"/>
    <lineage>
        <taxon>Eukaryota</taxon>
        <taxon>Viridiplantae</taxon>
        <taxon>Streptophyta</taxon>
        <taxon>Embryophyta</taxon>
        <taxon>Tracheophyta</taxon>
        <taxon>Spermatophyta</taxon>
        <taxon>Magnoliopsida</taxon>
        <taxon>eudicotyledons</taxon>
        <taxon>Gunneridae</taxon>
        <taxon>Pentapetalae</taxon>
        <taxon>asterids</taxon>
        <taxon>lamiids</taxon>
        <taxon>Solanales</taxon>
        <taxon>Solanaceae</taxon>
        <taxon>Solanoideae</taxon>
        <taxon>Capsiceae</taxon>
        <taxon>Capsicum</taxon>
    </lineage>
</organism>
<gene>
    <name evidence="2" type="ORF">CQW23_11940</name>
</gene>
<dbReference type="OrthoDB" id="10391260at2759"/>
<evidence type="ECO:0000313" key="3">
    <source>
        <dbReference type="Proteomes" id="UP000224567"/>
    </source>
</evidence>